<evidence type="ECO:0000259" key="8">
    <source>
        <dbReference type="Pfam" id="PF01416"/>
    </source>
</evidence>
<proteinExistence type="inferred from homology"/>
<dbReference type="NCBIfam" id="TIGR00071">
    <property type="entry name" value="hisT_truA"/>
    <property type="match status" value="1"/>
</dbReference>
<sequence>MAAQPEDDTLSKKKRQKRTNYGSYLPVGPSTRTYCITLAYDGRAYGGFQLQEDQSLNIRTVQSVVEDALRRTTGETIRIRAASRTDKGVHALGQLAAFASAVQCDDANDFLRALNNRLPEDVVATAISRVADDFDPRQASKFKCYVYKLRHGGIRRVLGREQLWQLSKELNVDAMKQAAAYLQSEEALDFRMFTPAKALDKSKSTLCRVTKVELSCLSDREIHIEFQGDRFLYRMVRNIVGVLVDVGLGKLSSQQVEEMVTKPTKPTACTGAPPHGLVLKWIQLKDEPSADTLA</sequence>
<dbReference type="Pfam" id="PF01416">
    <property type="entry name" value="PseudoU_synth_1"/>
    <property type="match status" value="2"/>
</dbReference>
<dbReference type="Gene3D" id="3.30.70.580">
    <property type="entry name" value="Pseudouridine synthase I, catalytic domain, N-terminal subdomain"/>
    <property type="match status" value="1"/>
</dbReference>
<feature type="domain" description="Pseudouridine synthase I TruA alpha/beta" evidence="8">
    <location>
        <begin position="39"/>
        <end position="128"/>
    </location>
</feature>
<dbReference type="GO" id="GO:0160147">
    <property type="term" value="F:tRNA pseudouridine(38-40) synthase activity"/>
    <property type="evidence" value="ECO:0007669"/>
    <property type="project" value="UniProtKB-EC"/>
</dbReference>
<dbReference type="VEuPathDB" id="FungiDB:AeMF1_005621"/>
<dbReference type="InterPro" id="IPR020094">
    <property type="entry name" value="TruA/RsuA/RluB/E/F_N"/>
</dbReference>
<feature type="domain" description="Pseudouridine synthase I TruA alpha/beta" evidence="8">
    <location>
        <begin position="189"/>
        <end position="280"/>
    </location>
</feature>
<dbReference type="Proteomes" id="UP000481153">
    <property type="component" value="Unassembled WGS sequence"/>
</dbReference>
<dbReference type="InterPro" id="IPR020095">
    <property type="entry name" value="PsdUridine_synth_TruA_C"/>
</dbReference>
<evidence type="ECO:0000313" key="9">
    <source>
        <dbReference type="EMBL" id="KAF0738439.1"/>
    </source>
</evidence>
<evidence type="ECO:0000256" key="6">
    <source>
        <dbReference type="RuleBase" id="RU003792"/>
    </source>
</evidence>
<feature type="region of interest" description="Disordered" evidence="7">
    <location>
        <begin position="1"/>
        <end position="23"/>
    </location>
</feature>
<keyword evidence="2 6" id="KW-0819">tRNA processing</keyword>
<keyword evidence="10" id="KW-1185">Reference proteome</keyword>
<comment type="catalytic activity">
    <reaction evidence="6">
        <text>uridine(38/39/40) in tRNA = pseudouridine(38/39/40) in tRNA</text>
        <dbReference type="Rhea" id="RHEA:22376"/>
        <dbReference type="Rhea" id="RHEA-COMP:10085"/>
        <dbReference type="Rhea" id="RHEA-COMP:10087"/>
        <dbReference type="ChEBI" id="CHEBI:65314"/>
        <dbReference type="ChEBI" id="CHEBI:65315"/>
        <dbReference type="EC" id="5.4.99.12"/>
    </reaction>
</comment>
<dbReference type="InterPro" id="IPR020097">
    <property type="entry name" value="PsdUridine_synth_TruA_a/b_dom"/>
</dbReference>
<organism evidence="9 10">
    <name type="scientific">Aphanomyces euteiches</name>
    <dbReference type="NCBI Taxonomy" id="100861"/>
    <lineage>
        <taxon>Eukaryota</taxon>
        <taxon>Sar</taxon>
        <taxon>Stramenopiles</taxon>
        <taxon>Oomycota</taxon>
        <taxon>Saprolegniomycetes</taxon>
        <taxon>Saprolegniales</taxon>
        <taxon>Verrucalvaceae</taxon>
        <taxon>Aphanomyces</taxon>
    </lineage>
</organism>
<comment type="similarity">
    <text evidence="1 6">Belongs to the tRNA pseudouridine synthase TruA family.</text>
</comment>
<name>A0A6G0XDY6_9STRA</name>
<accession>A0A6G0XDY6</accession>
<comment type="caution">
    <text evidence="9">The sequence shown here is derived from an EMBL/GenBank/DDBJ whole genome shotgun (WGS) entry which is preliminary data.</text>
</comment>
<dbReference type="GO" id="GO:0031119">
    <property type="term" value="P:tRNA pseudouridine synthesis"/>
    <property type="evidence" value="ECO:0007669"/>
    <property type="project" value="TreeGrafter"/>
</dbReference>
<keyword evidence="3 6" id="KW-0413">Isomerase</keyword>
<dbReference type="Gene3D" id="3.30.70.660">
    <property type="entry name" value="Pseudouridine synthase I, catalytic domain, C-terminal subdomain"/>
    <property type="match status" value="1"/>
</dbReference>
<protein>
    <recommendedName>
        <fullName evidence="6">tRNA pseudouridine synthase</fullName>
        <ecNumber evidence="6">5.4.99.12</ecNumber>
    </recommendedName>
</protein>
<dbReference type="AlphaFoldDB" id="A0A6G0XDY6"/>
<reference evidence="9 10" key="1">
    <citation type="submission" date="2019-07" db="EMBL/GenBank/DDBJ databases">
        <title>Genomics analysis of Aphanomyces spp. identifies a new class of oomycete effector associated with host adaptation.</title>
        <authorList>
            <person name="Gaulin E."/>
        </authorList>
    </citation>
    <scope>NUCLEOTIDE SEQUENCE [LARGE SCALE GENOMIC DNA]</scope>
    <source>
        <strain evidence="9 10">ATCC 201684</strain>
    </source>
</reference>
<evidence type="ECO:0000256" key="5">
    <source>
        <dbReference type="PIRSR" id="PIRSR001430-2"/>
    </source>
</evidence>
<evidence type="ECO:0000256" key="2">
    <source>
        <dbReference type="ARBA" id="ARBA00022694"/>
    </source>
</evidence>
<dbReference type="HAMAP" id="MF_00171">
    <property type="entry name" value="TruA"/>
    <property type="match status" value="1"/>
</dbReference>
<dbReference type="EC" id="5.4.99.12" evidence="6"/>
<gene>
    <name evidence="9" type="ORF">Ae201684_005670</name>
</gene>
<feature type="binding site" evidence="5">
    <location>
        <position position="145"/>
    </location>
    <ligand>
        <name>substrate</name>
    </ligand>
</feature>
<dbReference type="SUPFAM" id="SSF55120">
    <property type="entry name" value="Pseudouridine synthase"/>
    <property type="match status" value="1"/>
</dbReference>
<dbReference type="EMBL" id="VJMJ01000074">
    <property type="protein sequence ID" value="KAF0738439.1"/>
    <property type="molecule type" value="Genomic_DNA"/>
</dbReference>
<dbReference type="CDD" id="cd02570">
    <property type="entry name" value="PseudoU_synth_EcTruA"/>
    <property type="match status" value="1"/>
</dbReference>
<evidence type="ECO:0000256" key="1">
    <source>
        <dbReference type="ARBA" id="ARBA00009375"/>
    </source>
</evidence>
<dbReference type="PANTHER" id="PTHR11142">
    <property type="entry name" value="PSEUDOURIDYLATE SYNTHASE"/>
    <property type="match status" value="1"/>
</dbReference>
<dbReference type="PIRSF" id="PIRSF001430">
    <property type="entry name" value="tRNA_psdUrid_synth"/>
    <property type="match status" value="1"/>
</dbReference>
<evidence type="ECO:0000256" key="4">
    <source>
        <dbReference type="PIRSR" id="PIRSR001430-1"/>
    </source>
</evidence>
<evidence type="ECO:0000313" key="10">
    <source>
        <dbReference type="Proteomes" id="UP000481153"/>
    </source>
</evidence>
<dbReference type="GO" id="GO:0003723">
    <property type="term" value="F:RNA binding"/>
    <property type="evidence" value="ECO:0007669"/>
    <property type="project" value="InterPro"/>
</dbReference>
<feature type="active site" description="Nucleophile" evidence="4">
    <location>
        <position position="86"/>
    </location>
</feature>
<dbReference type="PANTHER" id="PTHR11142:SF0">
    <property type="entry name" value="TRNA PSEUDOURIDINE SYNTHASE-LIKE 1"/>
    <property type="match status" value="1"/>
</dbReference>
<evidence type="ECO:0000256" key="3">
    <source>
        <dbReference type="ARBA" id="ARBA00023235"/>
    </source>
</evidence>
<evidence type="ECO:0000256" key="7">
    <source>
        <dbReference type="SAM" id="MobiDB-lite"/>
    </source>
</evidence>
<dbReference type="InterPro" id="IPR001406">
    <property type="entry name" value="PsdUridine_synth_TruA"/>
</dbReference>
<dbReference type="InterPro" id="IPR020103">
    <property type="entry name" value="PsdUridine_synth_cat_dom_sf"/>
</dbReference>